<evidence type="ECO:0000313" key="5">
    <source>
        <dbReference type="EMBL" id="TNX84879.1"/>
    </source>
</evidence>
<dbReference type="InterPro" id="IPR000835">
    <property type="entry name" value="HTH_MarR-typ"/>
</dbReference>
<dbReference type="PROSITE" id="PS50995">
    <property type="entry name" value="HTH_MARR_2"/>
    <property type="match status" value="1"/>
</dbReference>
<evidence type="ECO:0000256" key="3">
    <source>
        <dbReference type="ARBA" id="ARBA00023163"/>
    </source>
</evidence>
<organism evidence="5 6">
    <name type="scientific">Acinetobacter radioresistens</name>
    <dbReference type="NCBI Taxonomy" id="40216"/>
    <lineage>
        <taxon>Bacteria</taxon>
        <taxon>Pseudomonadati</taxon>
        <taxon>Pseudomonadota</taxon>
        <taxon>Gammaproteobacteria</taxon>
        <taxon>Moraxellales</taxon>
        <taxon>Moraxellaceae</taxon>
        <taxon>Acinetobacter</taxon>
    </lineage>
</organism>
<protein>
    <submittedName>
        <fullName evidence="5">MarR family transcriptional regulator</fullName>
    </submittedName>
</protein>
<accession>A0A8H2JWU9</accession>
<dbReference type="EMBL" id="VFBM01000035">
    <property type="protein sequence ID" value="TNX84879.1"/>
    <property type="molecule type" value="Genomic_DNA"/>
</dbReference>
<dbReference type="PANTHER" id="PTHR42756:SF1">
    <property type="entry name" value="TRANSCRIPTIONAL REPRESSOR OF EMRAB OPERON"/>
    <property type="match status" value="1"/>
</dbReference>
<dbReference type="InterPro" id="IPR036388">
    <property type="entry name" value="WH-like_DNA-bd_sf"/>
</dbReference>
<dbReference type="GO" id="GO:0003677">
    <property type="term" value="F:DNA binding"/>
    <property type="evidence" value="ECO:0007669"/>
    <property type="project" value="UniProtKB-KW"/>
</dbReference>
<dbReference type="AlphaFoldDB" id="A0A8H2JWU9"/>
<keyword evidence="1" id="KW-0805">Transcription regulation</keyword>
<evidence type="ECO:0000256" key="2">
    <source>
        <dbReference type="ARBA" id="ARBA00023125"/>
    </source>
</evidence>
<proteinExistence type="predicted"/>
<dbReference type="InterPro" id="IPR036390">
    <property type="entry name" value="WH_DNA-bd_sf"/>
</dbReference>
<dbReference type="SMART" id="SM00347">
    <property type="entry name" value="HTH_MARR"/>
    <property type="match status" value="1"/>
</dbReference>
<dbReference type="Proteomes" id="UP000314285">
    <property type="component" value="Unassembled WGS sequence"/>
</dbReference>
<evidence type="ECO:0000259" key="4">
    <source>
        <dbReference type="PROSITE" id="PS50995"/>
    </source>
</evidence>
<dbReference type="PANTHER" id="PTHR42756">
    <property type="entry name" value="TRANSCRIPTIONAL REGULATOR, MARR"/>
    <property type="match status" value="1"/>
</dbReference>
<evidence type="ECO:0000256" key="1">
    <source>
        <dbReference type="ARBA" id="ARBA00023015"/>
    </source>
</evidence>
<dbReference type="GO" id="GO:0003700">
    <property type="term" value="F:DNA-binding transcription factor activity"/>
    <property type="evidence" value="ECO:0007669"/>
    <property type="project" value="InterPro"/>
</dbReference>
<sequence length="145" mass="16754">MSRPKLIYLLSQADHKVQSLIRQCLPEELQSPSQMLVLFYLDQQDGITLTELASRMQLVPSAITGLIQRMTIQKLVIKKSSPTDARTTCLFLTDLSRSLLPELKQKATYLNQYMQQGFSIEEICTIEKWLDFLTKNLDKMKEKDL</sequence>
<reference evidence="5 6" key="1">
    <citation type="submission" date="2019-06" db="EMBL/GenBank/DDBJ databases">
        <title>Genome of Acinetobacter radioresistens APH1, a phenol degrading strain.</title>
        <authorList>
            <person name="Liu Y."/>
        </authorList>
    </citation>
    <scope>NUCLEOTIDE SEQUENCE [LARGE SCALE GENOMIC DNA]</scope>
    <source>
        <strain evidence="5 6">APH1</strain>
    </source>
</reference>
<dbReference type="RefSeq" id="WP_005017607.1">
    <property type="nucleotide sequence ID" value="NZ_BKHE01000195.1"/>
</dbReference>
<keyword evidence="3" id="KW-0804">Transcription</keyword>
<comment type="caution">
    <text evidence="5">The sequence shown here is derived from an EMBL/GenBank/DDBJ whole genome shotgun (WGS) entry which is preliminary data.</text>
</comment>
<dbReference type="SUPFAM" id="SSF46785">
    <property type="entry name" value="Winged helix' DNA-binding domain"/>
    <property type="match status" value="1"/>
</dbReference>
<feature type="domain" description="HTH marR-type" evidence="4">
    <location>
        <begin position="3"/>
        <end position="135"/>
    </location>
</feature>
<gene>
    <name evidence="5" type="ORF">FHY67_15745</name>
</gene>
<keyword evidence="2" id="KW-0238">DNA-binding</keyword>
<dbReference type="Pfam" id="PF12802">
    <property type="entry name" value="MarR_2"/>
    <property type="match status" value="1"/>
</dbReference>
<name>A0A8H2JWU9_ACIRA</name>
<evidence type="ECO:0000313" key="6">
    <source>
        <dbReference type="Proteomes" id="UP000314285"/>
    </source>
</evidence>
<dbReference type="Gene3D" id="1.10.10.10">
    <property type="entry name" value="Winged helix-like DNA-binding domain superfamily/Winged helix DNA-binding domain"/>
    <property type="match status" value="1"/>
</dbReference>